<dbReference type="Proteomes" id="UP000587527">
    <property type="component" value="Unassembled WGS sequence"/>
</dbReference>
<gene>
    <name evidence="2" type="ORF">F4553_007033</name>
</gene>
<dbReference type="AlphaFoldDB" id="A0A841C2R6"/>
<protein>
    <submittedName>
        <fullName evidence="2">Uncharacterized protein</fullName>
    </submittedName>
</protein>
<dbReference type="RefSeq" id="WP_184845013.1">
    <property type="nucleotide sequence ID" value="NZ_JACHMN010000003.1"/>
</dbReference>
<sequence>MLRPISLLAAVLLLAGCAAPVPPRSPDLALDFAPTAAVEALRLPFDAYSYSLSELYTISNAEDVLTGECMRAKGLAWEVVDRPTDLPDLRNRRRYGVVEMRIAERVGYHVPAGLLTPVAVEQSYDQRESSLSEAQKAAAFGAGGCGPQASQRLRPDEDAGQGLLQRLDRGSLDDSQRDPRVAAALRSWRDCVRRLGFDYPDPFAAISDARWWADDAAGPSRQEVAVAVADVRCKEQTSLIEAWYAAELRIQQELVERNAVELRKVGAAMQKELAAAHAILGR</sequence>
<evidence type="ECO:0000313" key="2">
    <source>
        <dbReference type="EMBL" id="MBB5873599.1"/>
    </source>
</evidence>
<evidence type="ECO:0000313" key="3">
    <source>
        <dbReference type="Proteomes" id="UP000587527"/>
    </source>
</evidence>
<evidence type="ECO:0000256" key="1">
    <source>
        <dbReference type="SAM" id="SignalP"/>
    </source>
</evidence>
<dbReference type="PROSITE" id="PS51257">
    <property type="entry name" value="PROKAR_LIPOPROTEIN"/>
    <property type="match status" value="1"/>
</dbReference>
<feature type="chain" id="PRO_5038624699" evidence="1">
    <location>
        <begin position="21"/>
        <end position="282"/>
    </location>
</feature>
<name>A0A841C2R6_9ACTN</name>
<keyword evidence="1" id="KW-0732">Signal</keyword>
<feature type="signal peptide" evidence="1">
    <location>
        <begin position="1"/>
        <end position="20"/>
    </location>
</feature>
<dbReference type="EMBL" id="JACHMN010000003">
    <property type="protein sequence ID" value="MBB5873599.1"/>
    <property type="molecule type" value="Genomic_DNA"/>
</dbReference>
<accession>A0A841C2R6</accession>
<comment type="caution">
    <text evidence="2">The sequence shown here is derived from an EMBL/GenBank/DDBJ whole genome shotgun (WGS) entry which is preliminary data.</text>
</comment>
<organism evidence="2 3">
    <name type="scientific">Allocatelliglobosispora scoriae</name>
    <dbReference type="NCBI Taxonomy" id="643052"/>
    <lineage>
        <taxon>Bacteria</taxon>
        <taxon>Bacillati</taxon>
        <taxon>Actinomycetota</taxon>
        <taxon>Actinomycetes</taxon>
        <taxon>Micromonosporales</taxon>
        <taxon>Micromonosporaceae</taxon>
        <taxon>Allocatelliglobosispora</taxon>
    </lineage>
</organism>
<proteinExistence type="predicted"/>
<keyword evidence="3" id="KW-1185">Reference proteome</keyword>
<reference evidence="2 3" key="1">
    <citation type="submission" date="2020-08" db="EMBL/GenBank/DDBJ databases">
        <title>Sequencing the genomes of 1000 actinobacteria strains.</title>
        <authorList>
            <person name="Klenk H.-P."/>
        </authorList>
    </citation>
    <scope>NUCLEOTIDE SEQUENCE [LARGE SCALE GENOMIC DNA]</scope>
    <source>
        <strain evidence="2 3">DSM 45362</strain>
    </source>
</reference>